<dbReference type="RefSeq" id="WP_023366956.1">
    <property type="nucleotide sequence ID" value="NC_022664.1"/>
</dbReference>
<evidence type="ECO:0000256" key="2">
    <source>
        <dbReference type="ARBA" id="ARBA00005811"/>
    </source>
</evidence>
<evidence type="ECO:0000256" key="7">
    <source>
        <dbReference type="RuleBase" id="RU003879"/>
    </source>
</evidence>
<evidence type="ECO:0000313" key="9">
    <source>
        <dbReference type="EMBL" id="AGY92115.1"/>
    </source>
</evidence>
<dbReference type="PATRIC" id="fig|1335757.3.peg.1115"/>
<dbReference type="GO" id="GO:0022857">
    <property type="term" value="F:transmembrane transporter activity"/>
    <property type="evidence" value="ECO:0007669"/>
    <property type="project" value="InterPro"/>
</dbReference>
<feature type="transmembrane region" description="Helical" evidence="8">
    <location>
        <begin position="18"/>
        <end position="37"/>
    </location>
</feature>
<dbReference type="EMBL" id="CP005990">
    <property type="protein sequence ID" value="AGY92115.1"/>
    <property type="molecule type" value="Genomic_DNA"/>
</dbReference>
<keyword evidence="7" id="KW-0813">Transport</keyword>
<evidence type="ECO:0000256" key="1">
    <source>
        <dbReference type="ARBA" id="ARBA00004162"/>
    </source>
</evidence>
<protein>
    <recommendedName>
        <fullName evidence="11">Biopolymer transporter ExbD</fullName>
    </recommendedName>
</protein>
<evidence type="ECO:0000256" key="5">
    <source>
        <dbReference type="ARBA" id="ARBA00022989"/>
    </source>
</evidence>
<reference evidence="9 10" key="1">
    <citation type="journal article" date="2013" name="BMC Genomics">
        <title>Genomes of "Spiribacter", a streamlined, successful halophilic bacterium.</title>
        <authorList>
            <person name="Lopez-Perez M."/>
            <person name="Ghai R."/>
            <person name="Leon M.J."/>
            <person name="Rodriguez-Olmos A."/>
            <person name="Copa-Patino J.L."/>
            <person name="Soliveri J."/>
            <person name="Sanchez-Porro C."/>
            <person name="Ventosa A."/>
            <person name="Rodriguez-Valera F."/>
        </authorList>
    </citation>
    <scope>NUCLEOTIDE SEQUENCE [LARGE SCALE GENOMIC DNA]</scope>
    <source>
        <strain evidence="9 10">UAH-SP71</strain>
    </source>
</reference>
<dbReference type="Proteomes" id="UP000017640">
    <property type="component" value="Chromosome"/>
</dbReference>
<evidence type="ECO:0000256" key="4">
    <source>
        <dbReference type="ARBA" id="ARBA00022692"/>
    </source>
</evidence>
<accession>U5T3X5</accession>
<keyword evidence="10" id="KW-1185">Reference proteome</keyword>
<proteinExistence type="inferred from homology"/>
<dbReference type="KEGG" id="spiu:SPICUR_05710"/>
<dbReference type="Pfam" id="PF02472">
    <property type="entry name" value="ExbD"/>
    <property type="match status" value="1"/>
</dbReference>
<evidence type="ECO:0008006" key="11">
    <source>
        <dbReference type="Google" id="ProtNLM"/>
    </source>
</evidence>
<dbReference type="Gene3D" id="3.30.420.270">
    <property type="match status" value="1"/>
</dbReference>
<dbReference type="GO" id="GO:0015031">
    <property type="term" value="P:protein transport"/>
    <property type="evidence" value="ECO:0007669"/>
    <property type="project" value="UniProtKB-KW"/>
</dbReference>
<comment type="subcellular location">
    <subcellularLocation>
        <location evidence="1">Cell membrane</location>
        <topology evidence="1">Single-pass membrane protein</topology>
    </subcellularLocation>
    <subcellularLocation>
        <location evidence="7">Cell membrane</location>
        <topology evidence="7">Single-pass type II membrane protein</topology>
    </subcellularLocation>
</comment>
<dbReference type="HOGENOM" id="CLU_085305_4_0_6"/>
<evidence type="ECO:0000256" key="8">
    <source>
        <dbReference type="SAM" id="Phobius"/>
    </source>
</evidence>
<organism evidence="9 10">
    <name type="scientific">Spiribacter curvatus</name>
    <dbReference type="NCBI Taxonomy" id="1335757"/>
    <lineage>
        <taxon>Bacteria</taxon>
        <taxon>Pseudomonadati</taxon>
        <taxon>Pseudomonadota</taxon>
        <taxon>Gammaproteobacteria</taxon>
        <taxon>Chromatiales</taxon>
        <taxon>Ectothiorhodospiraceae</taxon>
        <taxon>Spiribacter</taxon>
    </lineage>
</organism>
<keyword evidence="6 8" id="KW-0472">Membrane</keyword>
<comment type="similarity">
    <text evidence="2 7">Belongs to the ExbD/TolR family.</text>
</comment>
<dbReference type="InterPro" id="IPR003400">
    <property type="entry name" value="ExbD"/>
</dbReference>
<sequence>MIGLTPDKALPRSDSETGLLPLINVVFLLLAFFLITAQLTQTAPFPVAPPTLDGEPLADQPATVIHVAADGTIAVESQPVILDALGTAIAEHGSANTQPLRLIADARADATRVITLLERLREEGRERVHLTTREP</sequence>
<keyword evidence="7" id="KW-0653">Protein transport</keyword>
<evidence type="ECO:0000256" key="3">
    <source>
        <dbReference type="ARBA" id="ARBA00022475"/>
    </source>
</evidence>
<name>U5T3X5_9GAMM</name>
<keyword evidence="4 7" id="KW-0812">Transmembrane</keyword>
<dbReference type="STRING" id="1335757.SPICUR_05710"/>
<dbReference type="AlphaFoldDB" id="U5T3X5"/>
<evidence type="ECO:0000313" key="10">
    <source>
        <dbReference type="Proteomes" id="UP000017640"/>
    </source>
</evidence>
<keyword evidence="3" id="KW-1003">Cell membrane</keyword>
<dbReference type="eggNOG" id="COG0848">
    <property type="taxonomic scope" value="Bacteria"/>
</dbReference>
<dbReference type="PANTHER" id="PTHR30558">
    <property type="entry name" value="EXBD MEMBRANE COMPONENT OF PMF-DRIVEN MACROMOLECULE IMPORT SYSTEM"/>
    <property type="match status" value="1"/>
</dbReference>
<dbReference type="GO" id="GO:0005886">
    <property type="term" value="C:plasma membrane"/>
    <property type="evidence" value="ECO:0007669"/>
    <property type="project" value="UniProtKB-SubCell"/>
</dbReference>
<gene>
    <name evidence="9" type="ORF">SPICUR_05710</name>
</gene>
<evidence type="ECO:0000256" key="6">
    <source>
        <dbReference type="ARBA" id="ARBA00023136"/>
    </source>
</evidence>
<keyword evidence="5 8" id="KW-1133">Transmembrane helix</keyword>
<dbReference type="OrthoDB" id="9793581at2"/>